<dbReference type="Gene3D" id="3.30.420.10">
    <property type="entry name" value="Ribonuclease H-like superfamily/Ribonuclease H"/>
    <property type="match status" value="1"/>
</dbReference>
<evidence type="ECO:0000256" key="6">
    <source>
        <dbReference type="ARBA" id="ARBA00022918"/>
    </source>
</evidence>
<dbReference type="GO" id="GO:0004523">
    <property type="term" value="F:RNA-DNA hybrid ribonuclease activity"/>
    <property type="evidence" value="ECO:0007669"/>
    <property type="project" value="InterPro"/>
</dbReference>
<dbReference type="Pfam" id="PF17917">
    <property type="entry name" value="RT_RNaseH"/>
    <property type="match status" value="1"/>
</dbReference>
<keyword evidence="4" id="KW-0255">Endonuclease</keyword>
<feature type="domain" description="Reverse transcriptase RNase H-like" evidence="9">
    <location>
        <begin position="166"/>
        <end position="217"/>
    </location>
</feature>
<dbReference type="GO" id="GO:0003676">
    <property type="term" value="F:nucleic acid binding"/>
    <property type="evidence" value="ECO:0007669"/>
    <property type="project" value="InterPro"/>
</dbReference>
<dbReference type="RefSeq" id="XP_009836539.1">
    <property type="nucleotide sequence ID" value="XM_009838237.1"/>
</dbReference>
<dbReference type="InterPro" id="IPR036397">
    <property type="entry name" value="RNaseH_sf"/>
</dbReference>
<gene>
    <name evidence="11" type="ORF">H257_11340</name>
</gene>
<dbReference type="InterPro" id="IPR043128">
    <property type="entry name" value="Rev_trsase/Diguanyl_cyclase"/>
</dbReference>
<feature type="domain" description="RNase H type-1" evidence="8">
    <location>
        <begin position="372"/>
        <end position="444"/>
    </location>
</feature>
<dbReference type="Gene3D" id="3.30.70.270">
    <property type="match status" value="1"/>
</dbReference>
<feature type="domain" description="Reverse transcriptase/retrotransposon-derived protein RNase H-like" evidence="10">
    <location>
        <begin position="127"/>
        <end position="165"/>
    </location>
</feature>
<dbReference type="PANTHER" id="PTHR37984">
    <property type="entry name" value="PROTEIN CBG26694"/>
    <property type="match status" value="1"/>
</dbReference>
<dbReference type="Pfam" id="PF13456">
    <property type="entry name" value="RVT_3"/>
    <property type="match status" value="1"/>
</dbReference>
<dbReference type="InterPro" id="IPR012337">
    <property type="entry name" value="RNaseH-like_sf"/>
</dbReference>
<reference evidence="11" key="1">
    <citation type="submission" date="2013-12" db="EMBL/GenBank/DDBJ databases">
        <title>The Genome Sequence of Aphanomyces astaci APO3.</title>
        <authorList>
            <consortium name="The Broad Institute Genomics Platform"/>
            <person name="Russ C."/>
            <person name="Tyler B."/>
            <person name="van West P."/>
            <person name="Dieguez-Uribeondo J."/>
            <person name="Young S.K."/>
            <person name="Zeng Q."/>
            <person name="Gargeya S."/>
            <person name="Fitzgerald M."/>
            <person name="Abouelleil A."/>
            <person name="Alvarado L."/>
            <person name="Chapman S.B."/>
            <person name="Gainer-Dewar J."/>
            <person name="Goldberg J."/>
            <person name="Griggs A."/>
            <person name="Gujja S."/>
            <person name="Hansen M."/>
            <person name="Howarth C."/>
            <person name="Imamovic A."/>
            <person name="Ireland A."/>
            <person name="Larimer J."/>
            <person name="McCowan C."/>
            <person name="Murphy C."/>
            <person name="Pearson M."/>
            <person name="Poon T.W."/>
            <person name="Priest M."/>
            <person name="Roberts A."/>
            <person name="Saif S."/>
            <person name="Shea T."/>
            <person name="Sykes S."/>
            <person name="Wortman J."/>
            <person name="Nusbaum C."/>
            <person name="Birren B."/>
        </authorList>
    </citation>
    <scope>NUCLEOTIDE SEQUENCE [LARGE SCALE GENOMIC DNA]</scope>
    <source>
        <strain evidence="11">APO3</strain>
    </source>
</reference>
<dbReference type="EMBL" id="KI913146">
    <property type="protein sequence ID" value="ETV74026.1"/>
    <property type="molecule type" value="Genomic_DNA"/>
</dbReference>
<dbReference type="InterPro" id="IPR002156">
    <property type="entry name" value="RNaseH_domain"/>
</dbReference>
<evidence type="ECO:0008006" key="12">
    <source>
        <dbReference type="Google" id="ProtNLM"/>
    </source>
</evidence>
<keyword evidence="2" id="KW-0548">Nucleotidyltransferase</keyword>
<name>W4G423_APHAT</name>
<dbReference type="SUPFAM" id="SSF56672">
    <property type="entry name" value="DNA/RNA polymerases"/>
    <property type="match status" value="1"/>
</dbReference>
<evidence type="ECO:0000313" key="11">
    <source>
        <dbReference type="EMBL" id="ETV74026.1"/>
    </source>
</evidence>
<proteinExistence type="predicted"/>
<dbReference type="InterPro" id="IPR041577">
    <property type="entry name" value="RT_RNaseH_2"/>
</dbReference>
<dbReference type="InterPro" id="IPR043502">
    <property type="entry name" value="DNA/RNA_pol_sf"/>
</dbReference>
<dbReference type="GeneID" id="20813336"/>
<keyword evidence="6" id="KW-0695">RNA-directed DNA polymerase</keyword>
<evidence type="ECO:0000256" key="2">
    <source>
        <dbReference type="ARBA" id="ARBA00022695"/>
    </source>
</evidence>
<dbReference type="InterPro" id="IPR041373">
    <property type="entry name" value="RT_RNaseH"/>
</dbReference>
<accession>W4G423</accession>
<evidence type="ECO:0000256" key="4">
    <source>
        <dbReference type="ARBA" id="ARBA00022759"/>
    </source>
</evidence>
<evidence type="ECO:0000256" key="3">
    <source>
        <dbReference type="ARBA" id="ARBA00022722"/>
    </source>
</evidence>
<evidence type="ECO:0000256" key="1">
    <source>
        <dbReference type="ARBA" id="ARBA00022679"/>
    </source>
</evidence>
<keyword evidence="1" id="KW-0808">Transferase</keyword>
<dbReference type="STRING" id="112090.W4G423"/>
<dbReference type="AlphaFoldDB" id="W4G423"/>
<organism evidence="11">
    <name type="scientific">Aphanomyces astaci</name>
    <name type="common">Crayfish plague agent</name>
    <dbReference type="NCBI Taxonomy" id="112090"/>
    <lineage>
        <taxon>Eukaryota</taxon>
        <taxon>Sar</taxon>
        <taxon>Stramenopiles</taxon>
        <taxon>Oomycota</taxon>
        <taxon>Saprolegniomycetes</taxon>
        <taxon>Saprolegniales</taxon>
        <taxon>Verrucalvaceae</taxon>
        <taxon>Aphanomyces</taxon>
    </lineage>
</organism>
<evidence type="ECO:0000256" key="7">
    <source>
        <dbReference type="ARBA" id="ARBA00023268"/>
    </source>
</evidence>
<evidence type="ECO:0000256" key="5">
    <source>
        <dbReference type="ARBA" id="ARBA00022801"/>
    </source>
</evidence>
<evidence type="ECO:0000259" key="10">
    <source>
        <dbReference type="Pfam" id="PF17919"/>
    </source>
</evidence>
<dbReference type="Pfam" id="PF17919">
    <property type="entry name" value="RT_RNaseH_2"/>
    <property type="match status" value="1"/>
</dbReference>
<dbReference type="InterPro" id="IPR050951">
    <property type="entry name" value="Retrovirus_Pol_polyprotein"/>
</dbReference>
<evidence type="ECO:0000259" key="9">
    <source>
        <dbReference type="Pfam" id="PF17917"/>
    </source>
</evidence>
<protein>
    <recommendedName>
        <fullName evidence="12">RNase H type-1 domain-containing protein</fullName>
    </recommendedName>
</protein>
<keyword evidence="3" id="KW-0540">Nuclease</keyword>
<dbReference type="VEuPathDB" id="FungiDB:H257_11340"/>
<evidence type="ECO:0000259" key="8">
    <source>
        <dbReference type="Pfam" id="PF13456"/>
    </source>
</evidence>
<dbReference type="PANTHER" id="PTHR37984:SF5">
    <property type="entry name" value="PROTEIN NYNRIN-LIKE"/>
    <property type="match status" value="1"/>
</dbReference>
<sequence>MSSTNTAAHHAVLVLLSRGIGDSYTALLLSGMFPEDHAKFVRKVTWLHASQTWIHRWAADRLPPCPPPTRLVREIPVLGDLVGVNGYRADPDKIRAISDWLSSPPSRTFVAGLPLFRLLLKDAPWVWDSECQSAFDGFKHNLQSAPILALPDFAKPFSVVCDASPRQFHQTERAYPVHHMELLSMNYALTKFRIYLLGAKPFVVYTDHASLRTATNTSHMSYLSKCTFSVQYKPDKDNILADALYRRPDLELTTIGLLPSAHQDHGFFMGASPPLSIPNELWSSVSMNFMIGLPRDARGNTASRTPLAPSSIMFLRSGRSIISDSDPRFTAKFWMTLFTLCDTSLAISTSDHPESDGQTERANRILEDILRSCLQLAQSRGYTHLTVYGDSQLLMRQMQGIYRVSHPGLRAQYLQAHRLAATIHCTWCHRPREGNQTADFLSKLAPDECASYTSLDGPESVPLPSRQLTPLYDFLDLDLAFNPG</sequence>
<dbReference type="OrthoDB" id="107409at2759"/>
<keyword evidence="7" id="KW-0511">Multifunctional enzyme</keyword>
<dbReference type="SUPFAM" id="SSF53098">
    <property type="entry name" value="Ribonuclease H-like"/>
    <property type="match status" value="2"/>
</dbReference>
<keyword evidence="5" id="KW-0378">Hydrolase</keyword>
<dbReference type="GO" id="GO:0003964">
    <property type="term" value="F:RNA-directed DNA polymerase activity"/>
    <property type="evidence" value="ECO:0007669"/>
    <property type="project" value="UniProtKB-KW"/>
</dbReference>